<dbReference type="InterPro" id="IPR011608">
    <property type="entry name" value="PRD"/>
</dbReference>
<evidence type="ECO:0000256" key="1">
    <source>
        <dbReference type="ARBA" id="ARBA00022737"/>
    </source>
</evidence>
<evidence type="ECO:0000313" key="4">
    <source>
        <dbReference type="Proteomes" id="UP000051749"/>
    </source>
</evidence>
<feature type="domain" description="PRD" evidence="2">
    <location>
        <begin position="69"/>
        <end position="177"/>
    </location>
</feature>
<dbReference type="GO" id="GO:0003723">
    <property type="term" value="F:RNA binding"/>
    <property type="evidence" value="ECO:0007669"/>
    <property type="project" value="InterPro"/>
</dbReference>
<evidence type="ECO:0000313" key="3">
    <source>
        <dbReference type="EMBL" id="KRN81058.1"/>
    </source>
</evidence>
<evidence type="ECO:0000259" key="2">
    <source>
        <dbReference type="PROSITE" id="PS51372"/>
    </source>
</evidence>
<dbReference type="PANTHER" id="PTHR30185">
    <property type="entry name" value="CRYPTIC BETA-GLUCOSIDE BGL OPERON ANTITERMINATOR"/>
    <property type="match status" value="1"/>
</dbReference>
<reference evidence="3 4" key="1">
    <citation type="journal article" date="2015" name="Genome Announc.">
        <title>Expanding the biotechnology potential of lactobacilli through comparative genomics of 213 strains and associated genera.</title>
        <authorList>
            <person name="Sun Z."/>
            <person name="Harris H.M."/>
            <person name="McCann A."/>
            <person name="Guo C."/>
            <person name="Argimon S."/>
            <person name="Zhang W."/>
            <person name="Yang X."/>
            <person name="Jeffery I.B."/>
            <person name="Cooney J.C."/>
            <person name="Kagawa T.F."/>
            <person name="Liu W."/>
            <person name="Song Y."/>
            <person name="Salvetti E."/>
            <person name="Wrobel A."/>
            <person name="Rasinkangas P."/>
            <person name="Parkhill J."/>
            <person name="Rea M.C."/>
            <person name="O'Sullivan O."/>
            <person name="Ritari J."/>
            <person name="Douillard F.P."/>
            <person name="Paul Ross R."/>
            <person name="Yang R."/>
            <person name="Briner A.E."/>
            <person name="Felis G.E."/>
            <person name="de Vos W.M."/>
            <person name="Barrangou R."/>
            <person name="Klaenhammer T.R."/>
            <person name="Caufield P.W."/>
            <person name="Cui Y."/>
            <person name="Zhang H."/>
            <person name="O'Toole P.W."/>
        </authorList>
    </citation>
    <scope>NUCLEOTIDE SEQUENCE [LARGE SCALE GENOMIC DNA]</scope>
    <source>
        <strain evidence="3 4">DSM 22301</strain>
    </source>
</reference>
<dbReference type="InterPro" id="IPR036634">
    <property type="entry name" value="PRD_sf"/>
</dbReference>
<proteinExistence type="predicted"/>
<dbReference type="Gene3D" id="2.30.24.10">
    <property type="entry name" value="CAT RNA-binding domain"/>
    <property type="match status" value="1"/>
</dbReference>
<dbReference type="InterPro" id="IPR050661">
    <property type="entry name" value="BglG_antiterminators"/>
</dbReference>
<dbReference type="SMART" id="SM01061">
    <property type="entry name" value="CAT_RBD"/>
    <property type="match status" value="1"/>
</dbReference>
<dbReference type="SUPFAM" id="SSF63520">
    <property type="entry name" value="PTS-regulatory domain, PRD"/>
    <property type="match status" value="2"/>
</dbReference>
<dbReference type="PATRIC" id="fig|319653.3.peg.1692"/>
<dbReference type="SUPFAM" id="SSF50151">
    <property type="entry name" value="SacY-like RNA-binding domain"/>
    <property type="match status" value="1"/>
</dbReference>
<dbReference type="Proteomes" id="UP000051749">
    <property type="component" value="Unassembled WGS sequence"/>
</dbReference>
<dbReference type="PROSITE" id="PS51372">
    <property type="entry name" value="PRD_2"/>
    <property type="match status" value="2"/>
</dbReference>
<dbReference type="Gene3D" id="1.10.1790.10">
    <property type="entry name" value="PRD domain"/>
    <property type="match status" value="2"/>
</dbReference>
<dbReference type="InterPro" id="IPR036650">
    <property type="entry name" value="CAT_RNA-bd_dom_sf"/>
</dbReference>
<dbReference type="GO" id="GO:0006355">
    <property type="term" value="P:regulation of DNA-templated transcription"/>
    <property type="evidence" value="ECO:0007669"/>
    <property type="project" value="InterPro"/>
</dbReference>
<dbReference type="EMBL" id="JQBY01000047">
    <property type="protein sequence ID" value="KRN81058.1"/>
    <property type="molecule type" value="Genomic_DNA"/>
</dbReference>
<dbReference type="InterPro" id="IPR004341">
    <property type="entry name" value="CAT_RNA-bd_dom"/>
</dbReference>
<dbReference type="Pfam" id="PF03123">
    <property type="entry name" value="CAT_RBD"/>
    <property type="match status" value="1"/>
</dbReference>
<keyword evidence="1" id="KW-0677">Repeat</keyword>
<dbReference type="STRING" id="319653.SAMN04487973_1401"/>
<accession>A0A0R2JV81</accession>
<gene>
    <name evidence="3" type="ORF">IV87_GL001664</name>
</gene>
<dbReference type="Pfam" id="PF00874">
    <property type="entry name" value="PRD"/>
    <property type="match status" value="2"/>
</dbReference>
<comment type="caution">
    <text evidence="3">The sequence shown here is derived from an EMBL/GenBank/DDBJ whole genome shotgun (WGS) entry which is preliminary data.</text>
</comment>
<sequence>MEGSDMQFIKSLNNNAALVSDDNKYEYVVIGTGLGFGYHSGDLINMDRIQRRFKADIKNKDSEIETLNFIRPDALAATERIAHEVETKLNLQFSRYQYLALADHMDLTLKRLEQAIYLPDTTMGWAIRKLYNKEYELALYVIKTLNQNDVLSVKLPDSEASSLVLHFVNAESKQDQVQDTVEITKLIAGVIQIVQLDFQETLDSKSFNYSRFITHLRGFMVNKMSKEDEIETEQELDPSFLNLMQAKYPEAYMTVQRIALYLKQQRNWQLSNNEQVYLTLHVWRVTHRQTTK</sequence>
<dbReference type="AlphaFoldDB" id="A0A0R2JV81"/>
<feature type="domain" description="PRD" evidence="2">
    <location>
        <begin position="178"/>
        <end position="292"/>
    </location>
</feature>
<name>A0A0R2JV81_9LACO</name>
<protein>
    <submittedName>
        <fullName evidence="3">Transcription antiterminator</fullName>
    </submittedName>
</protein>
<dbReference type="PANTHER" id="PTHR30185:SF15">
    <property type="entry name" value="CRYPTIC BETA-GLUCOSIDE BGL OPERON ANTITERMINATOR"/>
    <property type="match status" value="1"/>
</dbReference>
<organism evidence="3 4">
    <name type="scientific">Pediococcus ethanolidurans</name>
    <dbReference type="NCBI Taxonomy" id="319653"/>
    <lineage>
        <taxon>Bacteria</taxon>
        <taxon>Bacillati</taxon>
        <taxon>Bacillota</taxon>
        <taxon>Bacilli</taxon>
        <taxon>Lactobacillales</taxon>
        <taxon>Lactobacillaceae</taxon>
        <taxon>Pediococcus</taxon>
    </lineage>
</organism>